<feature type="transmembrane region" description="Helical" evidence="6">
    <location>
        <begin position="74"/>
        <end position="94"/>
    </location>
</feature>
<evidence type="ECO:0000256" key="1">
    <source>
        <dbReference type="ARBA" id="ARBA00004141"/>
    </source>
</evidence>
<dbReference type="PANTHER" id="PTHR48041">
    <property type="entry name" value="ABC TRANSPORTER G FAMILY MEMBER 28"/>
    <property type="match status" value="1"/>
</dbReference>
<evidence type="ECO:0000256" key="5">
    <source>
        <dbReference type="ARBA" id="ARBA00023136"/>
    </source>
</evidence>
<proteinExistence type="predicted"/>
<evidence type="ECO:0000313" key="8">
    <source>
        <dbReference type="EMBL" id="CAA7042198.1"/>
    </source>
</evidence>
<dbReference type="OrthoDB" id="954119at2759"/>
<protein>
    <recommendedName>
        <fullName evidence="7">ABC-2 type transporter transmembrane domain-containing protein</fullName>
    </recommendedName>
</protein>
<dbReference type="InterPro" id="IPR013525">
    <property type="entry name" value="ABC2_TM"/>
</dbReference>
<gene>
    <name evidence="8" type="ORF">MERR_LOCUS29433</name>
</gene>
<feature type="transmembrane region" description="Helical" evidence="6">
    <location>
        <begin position="100"/>
        <end position="124"/>
    </location>
</feature>
<dbReference type="Proteomes" id="UP000467841">
    <property type="component" value="Unassembled WGS sequence"/>
</dbReference>
<dbReference type="AlphaFoldDB" id="A0A6D2JKI7"/>
<dbReference type="EMBL" id="CACVBM020001262">
    <property type="protein sequence ID" value="CAA7042198.1"/>
    <property type="molecule type" value="Genomic_DNA"/>
</dbReference>
<keyword evidence="5 6" id="KW-0472">Membrane</keyword>
<dbReference type="GO" id="GO:0016020">
    <property type="term" value="C:membrane"/>
    <property type="evidence" value="ECO:0007669"/>
    <property type="project" value="UniProtKB-SubCell"/>
</dbReference>
<dbReference type="Pfam" id="PF01061">
    <property type="entry name" value="ABC2_membrane"/>
    <property type="match status" value="1"/>
</dbReference>
<keyword evidence="9" id="KW-1185">Reference proteome</keyword>
<name>A0A6D2JKI7_9BRAS</name>
<sequence length="266" mass="30161">MVTGIILATMFIKLDNSPKGVHRRLGFFAFAMSTTFYTCAEGSPVFLQACYIFMRETAYNAYQRSSYVLSQSRILIPSLIFLAGSFVATTFWAVSLGGGASGFLFFFFTILASFWVGSSFVTFLSGVVLNVMLRFTVVIAILAYFLLFSGFFISKDRIPLYWIWLHYLSLMKYPSDEMFRPRDSDFRLFAARAGAVKLNLLKSMSGVLGINMTAETCVTTGIGILKQQRITYISKWNCLLIIVAWGFFFRVLFYITLLIGSKNKRR</sequence>
<organism evidence="8 9">
    <name type="scientific">Microthlaspi erraticum</name>
    <dbReference type="NCBI Taxonomy" id="1685480"/>
    <lineage>
        <taxon>Eukaryota</taxon>
        <taxon>Viridiplantae</taxon>
        <taxon>Streptophyta</taxon>
        <taxon>Embryophyta</taxon>
        <taxon>Tracheophyta</taxon>
        <taxon>Spermatophyta</taxon>
        <taxon>Magnoliopsida</taxon>
        <taxon>eudicotyledons</taxon>
        <taxon>Gunneridae</taxon>
        <taxon>Pentapetalae</taxon>
        <taxon>rosids</taxon>
        <taxon>malvids</taxon>
        <taxon>Brassicales</taxon>
        <taxon>Brassicaceae</taxon>
        <taxon>Coluteocarpeae</taxon>
        <taxon>Microthlaspi</taxon>
    </lineage>
</organism>
<comment type="caution">
    <text evidence="8">The sequence shown here is derived from an EMBL/GenBank/DDBJ whole genome shotgun (WGS) entry which is preliminary data.</text>
</comment>
<evidence type="ECO:0000256" key="2">
    <source>
        <dbReference type="ARBA" id="ARBA00022448"/>
    </source>
</evidence>
<keyword evidence="4 6" id="KW-1133">Transmembrane helix</keyword>
<evidence type="ECO:0000256" key="3">
    <source>
        <dbReference type="ARBA" id="ARBA00022692"/>
    </source>
</evidence>
<comment type="subcellular location">
    <subcellularLocation>
        <location evidence="1">Membrane</location>
        <topology evidence="1">Multi-pass membrane protein</topology>
    </subcellularLocation>
</comment>
<keyword evidence="2" id="KW-0813">Transport</keyword>
<evidence type="ECO:0000256" key="6">
    <source>
        <dbReference type="SAM" id="Phobius"/>
    </source>
</evidence>
<dbReference type="PANTHER" id="PTHR48041:SF115">
    <property type="entry name" value="ABC TRANSPORTER G FAMILY MEMBER 2"/>
    <property type="match status" value="1"/>
</dbReference>
<feature type="domain" description="ABC-2 type transporter transmembrane" evidence="7">
    <location>
        <begin position="2"/>
        <end position="174"/>
    </location>
</feature>
<evidence type="ECO:0000259" key="7">
    <source>
        <dbReference type="Pfam" id="PF01061"/>
    </source>
</evidence>
<accession>A0A6D2JKI7</accession>
<reference evidence="8" key="1">
    <citation type="submission" date="2020-01" db="EMBL/GenBank/DDBJ databases">
        <authorList>
            <person name="Mishra B."/>
        </authorList>
    </citation>
    <scope>NUCLEOTIDE SEQUENCE [LARGE SCALE GENOMIC DNA]</scope>
</reference>
<keyword evidence="3 6" id="KW-0812">Transmembrane</keyword>
<evidence type="ECO:0000256" key="4">
    <source>
        <dbReference type="ARBA" id="ARBA00022989"/>
    </source>
</evidence>
<feature type="transmembrane region" description="Helical" evidence="6">
    <location>
        <begin position="239"/>
        <end position="260"/>
    </location>
</feature>
<dbReference type="InterPro" id="IPR050352">
    <property type="entry name" value="ABCG_transporters"/>
</dbReference>
<dbReference type="GO" id="GO:0140359">
    <property type="term" value="F:ABC-type transporter activity"/>
    <property type="evidence" value="ECO:0007669"/>
    <property type="project" value="InterPro"/>
</dbReference>
<evidence type="ECO:0000313" key="9">
    <source>
        <dbReference type="Proteomes" id="UP000467841"/>
    </source>
</evidence>
<feature type="transmembrane region" description="Helical" evidence="6">
    <location>
        <begin position="27"/>
        <end position="53"/>
    </location>
</feature>
<feature type="transmembrane region" description="Helical" evidence="6">
    <location>
        <begin position="131"/>
        <end position="153"/>
    </location>
</feature>